<dbReference type="EnsemblMetazoa" id="CapteT214351">
    <property type="protein sequence ID" value="CapteP214351"/>
    <property type="gene ID" value="CapteG214351"/>
</dbReference>
<reference evidence="2 4" key="2">
    <citation type="journal article" date="2013" name="Nature">
        <title>Insights into bilaterian evolution from three spiralian genomes.</title>
        <authorList>
            <person name="Simakov O."/>
            <person name="Marletaz F."/>
            <person name="Cho S.J."/>
            <person name="Edsinger-Gonzales E."/>
            <person name="Havlak P."/>
            <person name="Hellsten U."/>
            <person name="Kuo D.H."/>
            <person name="Larsson T."/>
            <person name="Lv J."/>
            <person name="Arendt D."/>
            <person name="Savage R."/>
            <person name="Osoegawa K."/>
            <person name="de Jong P."/>
            <person name="Grimwood J."/>
            <person name="Chapman J.A."/>
            <person name="Shapiro H."/>
            <person name="Aerts A."/>
            <person name="Otillar R.P."/>
            <person name="Terry A.Y."/>
            <person name="Boore J.L."/>
            <person name="Grigoriev I.V."/>
            <person name="Lindberg D.R."/>
            <person name="Seaver E.C."/>
            <person name="Weisblat D.A."/>
            <person name="Putnam N.H."/>
            <person name="Rokhsar D.S."/>
        </authorList>
    </citation>
    <scope>NUCLEOTIDE SEQUENCE</scope>
    <source>
        <strain evidence="2 4">I ESC-2004</strain>
    </source>
</reference>
<dbReference type="AlphaFoldDB" id="R7TM62"/>
<reference evidence="4" key="1">
    <citation type="submission" date="2012-12" db="EMBL/GenBank/DDBJ databases">
        <authorList>
            <person name="Hellsten U."/>
            <person name="Grimwood J."/>
            <person name="Chapman J.A."/>
            <person name="Shapiro H."/>
            <person name="Aerts A."/>
            <person name="Otillar R.P."/>
            <person name="Terry A.Y."/>
            <person name="Boore J.L."/>
            <person name="Simakov O."/>
            <person name="Marletaz F."/>
            <person name="Cho S.-J."/>
            <person name="Edsinger-Gonzales E."/>
            <person name="Havlak P."/>
            <person name="Kuo D.-H."/>
            <person name="Larsson T."/>
            <person name="Lv J."/>
            <person name="Arendt D."/>
            <person name="Savage R."/>
            <person name="Osoegawa K."/>
            <person name="de Jong P."/>
            <person name="Lindberg D.R."/>
            <person name="Seaver E.C."/>
            <person name="Weisblat D.A."/>
            <person name="Putnam N.H."/>
            <person name="Grigoriev I.V."/>
            <person name="Rokhsar D.S."/>
        </authorList>
    </citation>
    <scope>NUCLEOTIDE SEQUENCE</scope>
    <source>
        <strain evidence="4">I ESC-2004</strain>
    </source>
</reference>
<proteinExistence type="predicted"/>
<gene>
    <name evidence="2" type="ORF">CAPTEDRAFT_214351</name>
</gene>
<evidence type="ECO:0000256" key="1">
    <source>
        <dbReference type="SAM" id="MobiDB-lite"/>
    </source>
</evidence>
<dbReference type="HOGENOM" id="CLU_1187538_0_0_1"/>
<evidence type="ECO:0000313" key="3">
    <source>
        <dbReference type="EnsemblMetazoa" id="CapteP214351"/>
    </source>
</evidence>
<feature type="region of interest" description="Disordered" evidence="1">
    <location>
        <begin position="166"/>
        <end position="191"/>
    </location>
</feature>
<feature type="non-terminal residue" evidence="2">
    <location>
        <position position="234"/>
    </location>
</feature>
<evidence type="ECO:0000313" key="2">
    <source>
        <dbReference type="EMBL" id="ELT92646.1"/>
    </source>
</evidence>
<sequence>MEHSGDSQVDFNNNEIASFCANLPTFPVLRERLNSPSVRDLLCQPLRIDTSESMNSEMQDGDYYRPYTEYGLKAYCRTGKVRAALNVFVCYTGDIPLDLTVRNRLAPFGSLVQIAPPLPADFYKFSVHNPVSSSAPASGFLKWGAPCHYDNPRFLSISPSHHAWTSTLNSSNPHKDHEPVPSASEYPTCETPSPLQYDQFKVNPDCSHSVIDYGRPQTPNVSALHVVDTLAIHQ</sequence>
<keyword evidence="4" id="KW-1185">Reference proteome</keyword>
<name>R7TM62_CAPTE</name>
<dbReference type="EMBL" id="AMQN01013239">
    <property type="status" value="NOT_ANNOTATED_CDS"/>
    <property type="molecule type" value="Genomic_DNA"/>
</dbReference>
<accession>R7TM62</accession>
<dbReference type="Proteomes" id="UP000014760">
    <property type="component" value="Unassembled WGS sequence"/>
</dbReference>
<evidence type="ECO:0000313" key="4">
    <source>
        <dbReference type="Proteomes" id="UP000014760"/>
    </source>
</evidence>
<dbReference type="EMBL" id="KB310056">
    <property type="protein sequence ID" value="ELT92646.1"/>
    <property type="molecule type" value="Genomic_DNA"/>
</dbReference>
<organism evidence="2">
    <name type="scientific">Capitella teleta</name>
    <name type="common">Polychaete worm</name>
    <dbReference type="NCBI Taxonomy" id="283909"/>
    <lineage>
        <taxon>Eukaryota</taxon>
        <taxon>Metazoa</taxon>
        <taxon>Spiralia</taxon>
        <taxon>Lophotrochozoa</taxon>
        <taxon>Annelida</taxon>
        <taxon>Polychaeta</taxon>
        <taxon>Sedentaria</taxon>
        <taxon>Scolecida</taxon>
        <taxon>Capitellidae</taxon>
        <taxon>Capitella</taxon>
    </lineage>
</organism>
<protein>
    <submittedName>
        <fullName evidence="2 3">Uncharacterized protein</fullName>
    </submittedName>
</protein>
<reference evidence="3" key="3">
    <citation type="submission" date="2015-06" db="UniProtKB">
        <authorList>
            <consortium name="EnsemblMetazoa"/>
        </authorList>
    </citation>
    <scope>IDENTIFICATION</scope>
</reference>